<proteinExistence type="predicted"/>
<dbReference type="FunFam" id="3.30.160.60:FF:002343">
    <property type="entry name" value="Zinc finger protein 33A"/>
    <property type="match status" value="1"/>
</dbReference>
<evidence type="ECO:0000256" key="5">
    <source>
        <dbReference type="ARBA" id="ARBA00022833"/>
    </source>
</evidence>
<feature type="region of interest" description="Disordered" evidence="8">
    <location>
        <begin position="237"/>
        <end position="263"/>
    </location>
</feature>
<dbReference type="GO" id="GO:0000978">
    <property type="term" value="F:RNA polymerase II cis-regulatory region sequence-specific DNA binding"/>
    <property type="evidence" value="ECO:0007669"/>
    <property type="project" value="InterPro"/>
</dbReference>
<dbReference type="RefSeq" id="XP_041554232.1">
    <property type="nucleotide sequence ID" value="XM_041701336.1"/>
</dbReference>
<dbReference type="Pfam" id="PF00096">
    <property type="entry name" value="zf-C2H2"/>
    <property type="match status" value="1"/>
</dbReference>
<gene>
    <name evidence="10" type="ORF">APUU_30263A</name>
</gene>
<dbReference type="EMBL" id="AP024445">
    <property type="protein sequence ID" value="BCS22038.1"/>
    <property type="molecule type" value="Genomic_DNA"/>
</dbReference>
<evidence type="ECO:0000256" key="2">
    <source>
        <dbReference type="ARBA" id="ARBA00022723"/>
    </source>
</evidence>
<evidence type="ECO:0000256" key="8">
    <source>
        <dbReference type="SAM" id="MobiDB-lite"/>
    </source>
</evidence>
<keyword evidence="11" id="KW-1185">Reference proteome</keyword>
<dbReference type="PANTHER" id="PTHR40626">
    <property type="entry name" value="MIP31509P"/>
    <property type="match status" value="1"/>
</dbReference>
<evidence type="ECO:0000259" key="9">
    <source>
        <dbReference type="PROSITE" id="PS50157"/>
    </source>
</evidence>
<feature type="region of interest" description="Disordered" evidence="8">
    <location>
        <begin position="122"/>
        <end position="142"/>
    </location>
</feature>
<dbReference type="AlphaFoldDB" id="A0A7R7XJC9"/>
<dbReference type="GO" id="GO:0008270">
    <property type="term" value="F:zinc ion binding"/>
    <property type="evidence" value="ECO:0007669"/>
    <property type="project" value="UniProtKB-KW"/>
</dbReference>
<feature type="domain" description="C2H2-type" evidence="9">
    <location>
        <begin position="20"/>
        <end position="47"/>
    </location>
</feature>
<keyword evidence="6" id="KW-0539">Nucleus</keyword>
<dbReference type="SUPFAM" id="SSF57667">
    <property type="entry name" value="beta-beta-alpha zinc fingers"/>
    <property type="match status" value="1"/>
</dbReference>
<reference evidence="10" key="2">
    <citation type="submission" date="2021-02" db="EMBL/GenBank/DDBJ databases">
        <title>Aspergillus puulaauensis MK2 genome sequence.</title>
        <authorList>
            <person name="Futagami T."/>
            <person name="Mori K."/>
            <person name="Kadooka C."/>
            <person name="Tanaka T."/>
        </authorList>
    </citation>
    <scope>NUCLEOTIDE SEQUENCE</scope>
    <source>
        <strain evidence="10">MK2</strain>
    </source>
</reference>
<evidence type="ECO:0000256" key="6">
    <source>
        <dbReference type="ARBA" id="ARBA00023242"/>
    </source>
</evidence>
<organism evidence="10 11">
    <name type="scientific">Aspergillus puulaauensis</name>
    <dbReference type="NCBI Taxonomy" id="1220207"/>
    <lineage>
        <taxon>Eukaryota</taxon>
        <taxon>Fungi</taxon>
        <taxon>Dikarya</taxon>
        <taxon>Ascomycota</taxon>
        <taxon>Pezizomycotina</taxon>
        <taxon>Eurotiomycetes</taxon>
        <taxon>Eurotiomycetidae</taxon>
        <taxon>Eurotiales</taxon>
        <taxon>Aspergillaceae</taxon>
        <taxon>Aspergillus</taxon>
    </lineage>
</organism>
<dbReference type="InterPro" id="IPR036236">
    <property type="entry name" value="Znf_C2H2_sf"/>
</dbReference>
<dbReference type="InterPro" id="IPR013087">
    <property type="entry name" value="Znf_C2H2_type"/>
</dbReference>
<dbReference type="InterPro" id="IPR051059">
    <property type="entry name" value="VerF-like"/>
</dbReference>
<keyword evidence="5" id="KW-0862">Zinc</keyword>
<evidence type="ECO:0000313" key="10">
    <source>
        <dbReference type="EMBL" id="BCS22038.1"/>
    </source>
</evidence>
<keyword evidence="2" id="KW-0479">Metal-binding</keyword>
<dbReference type="GO" id="GO:0000785">
    <property type="term" value="C:chromatin"/>
    <property type="evidence" value="ECO:0007669"/>
    <property type="project" value="TreeGrafter"/>
</dbReference>
<accession>A0A7R7XJC9</accession>
<evidence type="ECO:0000256" key="1">
    <source>
        <dbReference type="ARBA" id="ARBA00004123"/>
    </source>
</evidence>
<sequence>MSSSLPRGRRRQRKTSQEERICSVCSQSFKKAEHLARHFRSHTKERPFMCQVCGKLYARQDTLLRHSRSHHLKGVVPVRQLNDGHNNIGSDPALDQGIDAPSADSSLLLSDHALPELQHGSYTATTSSFPHSPEDVPFGPGGDTCWNEENQRPTFNQPETDTRPWPTLWNSQWDEDWTSLLASNDFDLDAVNQSLLECTGAPQDTAVDHTDSSMPIDPDINHGSTVIQRKWHTFSATPIESGYSTPDRPRSNGTGSQMRTRADDRYRQKLAESLRQRVQPGTLPSTNFLVYLE</sequence>
<dbReference type="Proteomes" id="UP000654913">
    <property type="component" value="Chromosome 3"/>
</dbReference>
<dbReference type="GO" id="GO:0000981">
    <property type="term" value="F:DNA-binding transcription factor activity, RNA polymerase II-specific"/>
    <property type="evidence" value="ECO:0007669"/>
    <property type="project" value="InterPro"/>
</dbReference>
<dbReference type="Pfam" id="PF13894">
    <property type="entry name" value="zf-C2H2_4"/>
    <property type="match status" value="1"/>
</dbReference>
<evidence type="ECO:0000313" key="11">
    <source>
        <dbReference type="Proteomes" id="UP000654913"/>
    </source>
</evidence>
<evidence type="ECO:0000256" key="3">
    <source>
        <dbReference type="ARBA" id="ARBA00022737"/>
    </source>
</evidence>
<dbReference type="OrthoDB" id="10018191at2759"/>
<dbReference type="GO" id="GO:0005634">
    <property type="term" value="C:nucleus"/>
    <property type="evidence" value="ECO:0007669"/>
    <property type="project" value="UniProtKB-SubCell"/>
</dbReference>
<name>A0A7R7XJC9_9EURO</name>
<evidence type="ECO:0000256" key="4">
    <source>
        <dbReference type="ARBA" id="ARBA00022771"/>
    </source>
</evidence>
<feature type="domain" description="C2H2-type" evidence="9">
    <location>
        <begin position="48"/>
        <end position="70"/>
    </location>
</feature>
<dbReference type="SMART" id="SM00355">
    <property type="entry name" value="ZnF_C2H2"/>
    <property type="match status" value="2"/>
</dbReference>
<protein>
    <recommendedName>
        <fullName evidence="9">C2H2-type domain-containing protein</fullName>
    </recommendedName>
</protein>
<comment type="subcellular location">
    <subcellularLocation>
        <location evidence="1">Nucleus</location>
    </subcellularLocation>
</comment>
<dbReference type="GeneID" id="64972043"/>
<reference evidence="10" key="1">
    <citation type="submission" date="2021-01" db="EMBL/GenBank/DDBJ databases">
        <authorList>
            <consortium name="Aspergillus puulaauensis MK2 genome sequencing consortium"/>
            <person name="Kazuki M."/>
            <person name="Futagami T."/>
        </authorList>
    </citation>
    <scope>NUCLEOTIDE SEQUENCE</scope>
    <source>
        <strain evidence="10">MK2</strain>
    </source>
</reference>
<dbReference type="PROSITE" id="PS50157">
    <property type="entry name" value="ZINC_FINGER_C2H2_2"/>
    <property type="match status" value="2"/>
</dbReference>
<keyword evidence="4 7" id="KW-0863">Zinc-finger</keyword>
<dbReference type="PANTHER" id="PTHR40626:SF11">
    <property type="entry name" value="ZINC FINGER PROTEIN YPR022C"/>
    <property type="match status" value="1"/>
</dbReference>
<dbReference type="Gene3D" id="3.30.160.60">
    <property type="entry name" value="Classic Zinc Finger"/>
    <property type="match status" value="2"/>
</dbReference>
<dbReference type="PROSITE" id="PS00028">
    <property type="entry name" value="ZINC_FINGER_C2H2_1"/>
    <property type="match status" value="1"/>
</dbReference>
<keyword evidence="3" id="KW-0677">Repeat</keyword>
<dbReference type="KEGG" id="apuu:APUU_30263A"/>
<evidence type="ECO:0000256" key="7">
    <source>
        <dbReference type="PROSITE-ProRule" id="PRU00042"/>
    </source>
</evidence>